<reference evidence="1" key="2">
    <citation type="submission" date="2025-03" db="EMBL/GenBank/DDBJ databases">
        <authorList>
            <consortium name="ELIXIR-Norway"/>
            <consortium name="Elixir Norway"/>
        </authorList>
    </citation>
    <scope>NUCLEOTIDE SEQUENCE</scope>
</reference>
<accession>A0AC59ZKP9</accession>
<organism evidence="1 2">
    <name type="scientific">Rangifer tarandus platyrhynchus</name>
    <name type="common">Svalbard reindeer</name>
    <dbReference type="NCBI Taxonomy" id="3082113"/>
    <lineage>
        <taxon>Eukaryota</taxon>
        <taxon>Metazoa</taxon>
        <taxon>Chordata</taxon>
        <taxon>Craniata</taxon>
        <taxon>Vertebrata</taxon>
        <taxon>Euteleostomi</taxon>
        <taxon>Mammalia</taxon>
        <taxon>Eutheria</taxon>
        <taxon>Laurasiatheria</taxon>
        <taxon>Artiodactyla</taxon>
        <taxon>Ruminantia</taxon>
        <taxon>Pecora</taxon>
        <taxon>Cervidae</taxon>
        <taxon>Odocoileinae</taxon>
        <taxon>Rangifer</taxon>
    </lineage>
</organism>
<dbReference type="Proteomes" id="UP001162501">
    <property type="component" value="Chromosome 3"/>
</dbReference>
<proteinExistence type="predicted"/>
<gene>
    <name evidence="1" type="ORF">MRATA1EN22A_LOCUS19629</name>
</gene>
<name>A0AC59ZKP9_RANTA</name>
<protein>
    <submittedName>
        <fullName evidence="1">Uncharacterized protein</fullName>
    </submittedName>
</protein>
<dbReference type="EMBL" id="OX596087">
    <property type="protein sequence ID" value="CAN0450805.1"/>
    <property type="molecule type" value="Genomic_DNA"/>
</dbReference>
<evidence type="ECO:0000313" key="1">
    <source>
        <dbReference type="EMBL" id="CAN0450805.1"/>
    </source>
</evidence>
<reference evidence="1" key="1">
    <citation type="submission" date="2023-05" db="EMBL/GenBank/DDBJ databases">
        <authorList>
            <consortium name="ELIXIR-Norway"/>
        </authorList>
    </citation>
    <scope>NUCLEOTIDE SEQUENCE</scope>
</reference>
<sequence>MPEMPENMEQSWRVGWERPERVRPLSGASAERGQLGSAVLAAEAGSGERGLAQTYGRRAQGGLELRPAAIPG</sequence>
<evidence type="ECO:0000313" key="2">
    <source>
        <dbReference type="Proteomes" id="UP001162501"/>
    </source>
</evidence>